<dbReference type="InterPro" id="IPR011991">
    <property type="entry name" value="ArsR-like_HTH"/>
</dbReference>
<protein>
    <submittedName>
        <fullName evidence="5">Lrp/AsnC family transcriptional regulator</fullName>
    </submittedName>
</protein>
<dbReference type="Proteomes" id="UP000292781">
    <property type="component" value="Unassembled WGS sequence"/>
</dbReference>
<organism evidence="5 6">
    <name type="scientific">Siculibacillus lacustris</name>
    <dbReference type="NCBI Taxonomy" id="1549641"/>
    <lineage>
        <taxon>Bacteria</taxon>
        <taxon>Pseudomonadati</taxon>
        <taxon>Pseudomonadota</taxon>
        <taxon>Alphaproteobacteria</taxon>
        <taxon>Hyphomicrobiales</taxon>
        <taxon>Ancalomicrobiaceae</taxon>
        <taxon>Siculibacillus</taxon>
    </lineage>
</organism>
<sequence length="159" mass="17934">MSEKIVLDPQDVRILRVLQRDASLAIADVAKEAGMSQTPCWRRIKRMKDAGIIKQIAALVDREAVGLEFVVYTFVKLGVPSLDNMTEFDRKVRTWPEVITCERVTGAVDYLIKVVAEDMKAYDTFLRMKLLDNTLVTDVQSHIVVATVKDTPALPLRES</sequence>
<dbReference type="GO" id="GO:0043565">
    <property type="term" value="F:sequence-specific DNA binding"/>
    <property type="evidence" value="ECO:0007669"/>
    <property type="project" value="InterPro"/>
</dbReference>
<dbReference type="InterPro" id="IPR036390">
    <property type="entry name" value="WH_DNA-bd_sf"/>
</dbReference>
<keyword evidence="1" id="KW-0805">Transcription regulation</keyword>
<dbReference type="SUPFAM" id="SSF46785">
    <property type="entry name" value="Winged helix' DNA-binding domain"/>
    <property type="match status" value="1"/>
</dbReference>
<keyword evidence="3" id="KW-0804">Transcription</keyword>
<dbReference type="PRINTS" id="PR00033">
    <property type="entry name" value="HTHASNC"/>
</dbReference>
<comment type="caution">
    <text evidence="5">The sequence shown here is derived from an EMBL/GenBank/DDBJ whole genome shotgun (WGS) entry which is preliminary data.</text>
</comment>
<dbReference type="GO" id="GO:0043200">
    <property type="term" value="P:response to amino acid"/>
    <property type="evidence" value="ECO:0007669"/>
    <property type="project" value="TreeGrafter"/>
</dbReference>
<dbReference type="GO" id="GO:0005829">
    <property type="term" value="C:cytosol"/>
    <property type="evidence" value="ECO:0007669"/>
    <property type="project" value="TreeGrafter"/>
</dbReference>
<name>A0A4Q9VRY5_9HYPH</name>
<dbReference type="Pfam" id="PF13412">
    <property type="entry name" value="HTH_24"/>
    <property type="match status" value="1"/>
</dbReference>
<accession>A0A4Q9VRY5</accession>
<evidence type="ECO:0000256" key="2">
    <source>
        <dbReference type="ARBA" id="ARBA00023125"/>
    </source>
</evidence>
<dbReference type="InterPro" id="IPR011008">
    <property type="entry name" value="Dimeric_a/b-barrel"/>
</dbReference>
<dbReference type="InterPro" id="IPR036388">
    <property type="entry name" value="WH-like_DNA-bd_sf"/>
</dbReference>
<dbReference type="GO" id="GO:0006355">
    <property type="term" value="P:regulation of DNA-templated transcription"/>
    <property type="evidence" value="ECO:0007669"/>
    <property type="project" value="UniProtKB-ARBA"/>
</dbReference>
<dbReference type="SUPFAM" id="SSF54909">
    <property type="entry name" value="Dimeric alpha+beta barrel"/>
    <property type="match status" value="1"/>
</dbReference>
<dbReference type="AlphaFoldDB" id="A0A4Q9VRY5"/>
<dbReference type="CDD" id="cd00090">
    <property type="entry name" value="HTH_ARSR"/>
    <property type="match status" value="1"/>
</dbReference>
<dbReference type="InterPro" id="IPR019888">
    <property type="entry name" value="Tscrpt_reg_AsnC-like"/>
</dbReference>
<dbReference type="SMART" id="SM00344">
    <property type="entry name" value="HTH_ASNC"/>
    <property type="match status" value="1"/>
</dbReference>
<keyword evidence="6" id="KW-1185">Reference proteome</keyword>
<dbReference type="PANTHER" id="PTHR30154">
    <property type="entry name" value="LEUCINE-RESPONSIVE REGULATORY PROTEIN"/>
    <property type="match status" value="1"/>
</dbReference>
<evidence type="ECO:0000256" key="3">
    <source>
        <dbReference type="ARBA" id="ARBA00023163"/>
    </source>
</evidence>
<dbReference type="Pfam" id="PF01037">
    <property type="entry name" value="AsnC_trans_reg"/>
    <property type="match status" value="1"/>
</dbReference>
<dbReference type="Gene3D" id="1.10.10.10">
    <property type="entry name" value="Winged helix-like DNA-binding domain superfamily/Winged helix DNA-binding domain"/>
    <property type="match status" value="1"/>
</dbReference>
<dbReference type="InterPro" id="IPR000485">
    <property type="entry name" value="AsnC-type_HTH_dom"/>
</dbReference>
<proteinExistence type="predicted"/>
<evidence type="ECO:0000313" key="6">
    <source>
        <dbReference type="Proteomes" id="UP000292781"/>
    </source>
</evidence>
<dbReference type="OrthoDB" id="7707281at2"/>
<dbReference type="PROSITE" id="PS50956">
    <property type="entry name" value="HTH_ASNC_2"/>
    <property type="match status" value="1"/>
</dbReference>
<dbReference type="Gene3D" id="3.30.70.920">
    <property type="match status" value="1"/>
</dbReference>
<dbReference type="RefSeq" id="WP_131308931.1">
    <property type="nucleotide sequence ID" value="NZ_SJFN01000012.1"/>
</dbReference>
<gene>
    <name evidence="5" type="ORF">EYW49_09710</name>
</gene>
<dbReference type="InterPro" id="IPR019887">
    <property type="entry name" value="Tscrpt_reg_AsnC/Lrp_C"/>
</dbReference>
<reference evidence="5 6" key="1">
    <citation type="submission" date="2019-02" db="EMBL/GenBank/DDBJ databases">
        <title>Siculibacillus lacustris gen. nov., sp. nov., a new rosette-forming bacterium isolated from a freshwater crater lake (Lake St. Ana, Romania).</title>
        <authorList>
            <person name="Felfoldi T."/>
            <person name="Marton Z."/>
            <person name="Szabo A."/>
            <person name="Mentes A."/>
            <person name="Boka K."/>
            <person name="Marialigeti K."/>
            <person name="Mathe I."/>
            <person name="Koncz M."/>
            <person name="Schumann P."/>
            <person name="Toth E."/>
        </authorList>
    </citation>
    <scope>NUCLEOTIDE SEQUENCE [LARGE SCALE GENOMIC DNA]</scope>
    <source>
        <strain evidence="5 6">SA-279</strain>
    </source>
</reference>
<feature type="domain" description="HTH asnC-type" evidence="4">
    <location>
        <begin position="7"/>
        <end position="68"/>
    </location>
</feature>
<evidence type="ECO:0000256" key="1">
    <source>
        <dbReference type="ARBA" id="ARBA00023015"/>
    </source>
</evidence>
<evidence type="ECO:0000313" key="5">
    <source>
        <dbReference type="EMBL" id="TBW38217.1"/>
    </source>
</evidence>
<evidence type="ECO:0000259" key="4">
    <source>
        <dbReference type="PROSITE" id="PS50956"/>
    </source>
</evidence>
<keyword evidence="2" id="KW-0238">DNA-binding</keyword>
<dbReference type="PANTHER" id="PTHR30154:SF34">
    <property type="entry name" value="TRANSCRIPTIONAL REGULATOR AZLB"/>
    <property type="match status" value="1"/>
</dbReference>
<dbReference type="EMBL" id="SJFN01000012">
    <property type="protein sequence ID" value="TBW38217.1"/>
    <property type="molecule type" value="Genomic_DNA"/>
</dbReference>